<keyword evidence="10" id="KW-0732">Signal</keyword>
<feature type="chain" id="PRO_5046373507" description="MscS Mechanosensitive ion channel" evidence="10">
    <location>
        <begin position="22"/>
        <end position="815"/>
    </location>
</feature>
<dbReference type="InterPro" id="IPR006685">
    <property type="entry name" value="MscS_channel_2nd"/>
</dbReference>
<feature type="transmembrane region" description="Helical" evidence="9">
    <location>
        <begin position="488"/>
        <end position="508"/>
    </location>
</feature>
<evidence type="ECO:0000259" key="12">
    <source>
        <dbReference type="Pfam" id="PF21082"/>
    </source>
</evidence>
<feature type="transmembrane region" description="Helical" evidence="9">
    <location>
        <begin position="261"/>
        <end position="280"/>
    </location>
</feature>
<sequence length="815" mass="89716">MQRLFVLCLVLLALAAPAALAQQNETAQPAPSAEVSFPGVAEIVPRLAQLGESVLQADSRIASLQENAGFEGQIAAAQEKQQELKKKITEYGEMSTWSSDRLLEVRGRLLEHRATLRKLLDTLSSRLAELEALRKDWSSRKEFWEGWHEALKGSSMQPPKDSFRQARGMIEEILASTAKTSTPFVTLQQEVTTLQTGSAEILNQLETTLSSQRKELFKKTARSLASPDYYRQFNAELFEQVTQGISSAQGRGVEFLQEQGWILGLQLLLAAGLGVFIIRHGQRAQVTQEWQFILRHPFATGVFVAISSLSFLYTTPPGLWRLLLWSLAAFPAAVLISGLLRNPRKIFMVNLLAALLILSLALQIISLPQPLYRLYLAMLSLLGIPLLLILAGGDRRAKQGRSDGFTMTLRGGAAILAVSFVSQAAGYTNLASRLIEASVQTVFLGLFAAMAIRLGLGGIEFFWRQDFIKAIPFLHRFGHELEKRLKGVLKILVIGYALLQTLAVWGFYDTAAQAWSNLLEMGFSVGENNFSIQMVLLAAIALYLSLVVSKLLSAVLESEFIPRTGMDRGIGDSIRKLLHYVLVTIGFLIAIGIMGMELKNFAVLAGAFGIGIGFGLQNIVNNFVSGLILLFERPVKVGDTVVLGTDWGTVQKIGLRSTIVETFDRSEIIVPNSQLISDKVTNWTLTSTMARAIVPVGVAYGTDLDRVMEILKEAAAQHPEVLKDPEPAAIFMGFGESSLDFELRVWLADVGRRLGVRSDLGRYIEKRFREAGIEIPFPQRDLHLRSVEQGILERQGPPLPREAAGAADHQAQPGA</sequence>
<feature type="coiled-coil region" evidence="7">
    <location>
        <begin position="47"/>
        <end position="140"/>
    </location>
</feature>
<feature type="transmembrane region" description="Helical" evidence="9">
    <location>
        <begin position="347"/>
        <end position="366"/>
    </location>
</feature>
<evidence type="ECO:0000256" key="8">
    <source>
        <dbReference type="SAM" id="MobiDB-lite"/>
    </source>
</evidence>
<gene>
    <name evidence="14" type="ORF">DESUT3_26810</name>
</gene>
<feature type="transmembrane region" description="Helical" evidence="9">
    <location>
        <begin position="442"/>
        <end position="463"/>
    </location>
</feature>
<reference evidence="14 15" key="1">
    <citation type="journal article" date="2016" name="C (Basel)">
        <title>Selective Growth of and Electricity Production by Marine Exoelectrogenic Bacteria in Self-Aggregated Hydrogel of Microbially Reduced Graphene Oxide.</title>
        <authorList>
            <person name="Yoshida N."/>
            <person name="Goto Y."/>
            <person name="Miyata Y."/>
        </authorList>
    </citation>
    <scope>NUCLEOTIDE SEQUENCE [LARGE SCALE GENOMIC DNA]</scope>
    <source>
        <strain evidence="14 15">NIT-T3</strain>
    </source>
</reference>
<dbReference type="InterPro" id="IPR011066">
    <property type="entry name" value="MscS_channel_C_sf"/>
</dbReference>
<keyword evidence="15" id="KW-1185">Reference proteome</keyword>
<feature type="transmembrane region" description="Helical" evidence="9">
    <location>
        <begin position="412"/>
        <end position="430"/>
    </location>
</feature>
<feature type="domain" description="Mechanosensitive ion channel transmembrane helices 2/3" evidence="13">
    <location>
        <begin position="576"/>
        <end position="617"/>
    </location>
</feature>
<dbReference type="Proteomes" id="UP001319827">
    <property type="component" value="Chromosome"/>
</dbReference>
<comment type="similarity">
    <text evidence="2">Belongs to the MscS (TC 1.A.23) family.</text>
</comment>
<dbReference type="PANTHER" id="PTHR30347">
    <property type="entry name" value="POTASSIUM CHANNEL RELATED"/>
    <property type="match status" value="1"/>
</dbReference>
<dbReference type="SUPFAM" id="SSF82861">
    <property type="entry name" value="Mechanosensitive channel protein MscS (YggB), transmembrane region"/>
    <property type="match status" value="1"/>
</dbReference>
<feature type="transmembrane region" description="Helical" evidence="9">
    <location>
        <begin position="577"/>
        <end position="595"/>
    </location>
</feature>
<protein>
    <recommendedName>
        <fullName evidence="16">MscS Mechanosensitive ion channel</fullName>
    </recommendedName>
</protein>
<evidence type="ECO:0000256" key="5">
    <source>
        <dbReference type="ARBA" id="ARBA00022989"/>
    </source>
</evidence>
<dbReference type="Pfam" id="PF21088">
    <property type="entry name" value="MS_channel_1st"/>
    <property type="match status" value="1"/>
</dbReference>
<feature type="transmembrane region" description="Helical" evidence="9">
    <location>
        <begin position="530"/>
        <end position="556"/>
    </location>
</feature>
<dbReference type="PROSITE" id="PS01246">
    <property type="entry name" value="UPF0003"/>
    <property type="match status" value="1"/>
</dbReference>
<evidence type="ECO:0000256" key="6">
    <source>
        <dbReference type="ARBA" id="ARBA00023136"/>
    </source>
</evidence>
<dbReference type="SUPFAM" id="SSF50182">
    <property type="entry name" value="Sm-like ribonucleoproteins"/>
    <property type="match status" value="1"/>
</dbReference>
<keyword evidence="7" id="KW-0175">Coiled coil</keyword>
<dbReference type="InterPro" id="IPR006686">
    <property type="entry name" value="MscS_channel_CS"/>
</dbReference>
<evidence type="ECO:0000256" key="7">
    <source>
        <dbReference type="SAM" id="Coils"/>
    </source>
</evidence>
<feature type="domain" description="Mechanosensitive ion channel MscS" evidence="11">
    <location>
        <begin position="618"/>
        <end position="684"/>
    </location>
</feature>
<evidence type="ECO:0000259" key="13">
    <source>
        <dbReference type="Pfam" id="PF21088"/>
    </source>
</evidence>
<name>A0ABM8HYJ2_9BACT</name>
<dbReference type="InterPro" id="IPR049278">
    <property type="entry name" value="MS_channel_C"/>
</dbReference>
<dbReference type="Gene3D" id="1.10.287.1260">
    <property type="match status" value="1"/>
</dbReference>
<evidence type="ECO:0000256" key="9">
    <source>
        <dbReference type="SAM" id="Phobius"/>
    </source>
</evidence>
<feature type="transmembrane region" description="Helical" evidence="9">
    <location>
        <begin position="319"/>
        <end position="340"/>
    </location>
</feature>
<organism evidence="14 15">
    <name type="scientific">Desulfuromonas versatilis</name>
    <dbReference type="NCBI Taxonomy" id="2802975"/>
    <lineage>
        <taxon>Bacteria</taxon>
        <taxon>Pseudomonadati</taxon>
        <taxon>Thermodesulfobacteriota</taxon>
        <taxon>Desulfuromonadia</taxon>
        <taxon>Desulfuromonadales</taxon>
        <taxon>Desulfuromonadaceae</taxon>
        <taxon>Desulfuromonas</taxon>
    </lineage>
</organism>
<evidence type="ECO:0000313" key="15">
    <source>
        <dbReference type="Proteomes" id="UP001319827"/>
    </source>
</evidence>
<evidence type="ECO:0000313" key="14">
    <source>
        <dbReference type="EMBL" id="BCR05612.1"/>
    </source>
</evidence>
<comment type="subcellular location">
    <subcellularLocation>
        <location evidence="1">Cell membrane</location>
        <topology evidence="1">Multi-pass membrane protein</topology>
    </subcellularLocation>
</comment>
<keyword evidence="3" id="KW-1003">Cell membrane</keyword>
<feature type="transmembrane region" description="Helical" evidence="9">
    <location>
        <begin position="292"/>
        <end position="313"/>
    </location>
</feature>
<feature type="domain" description="Mechanosensitive ion channel MscS C-terminal" evidence="12">
    <location>
        <begin position="694"/>
        <end position="775"/>
    </location>
</feature>
<feature type="region of interest" description="Disordered" evidence="8">
    <location>
        <begin position="795"/>
        <end position="815"/>
    </location>
</feature>
<evidence type="ECO:0000256" key="2">
    <source>
        <dbReference type="ARBA" id="ARBA00008017"/>
    </source>
</evidence>
<dbReference type="Gene3D" id="2.30.30.60">
    <property type="match status" value="1"/>
</dbReference>
<dbReference type="InterPro" id="IPR011014">
    <property type="entry name" value="MscS_channel_TM-2"/>
</dbReference>
<reference evidence="14 15" key="2">
    <citation type="journal article" date="2021" name="Int. J. Syst. Evol. Microbiol.">
        <title>Isolation and Polyphasic Characterization of Desulfuromonas versatilis sp. Nov., an Electrogenic Bacteria Capable of Versatile Metabolism Isolated from a Graphene Oxide-Reducing Enrichment Culture.</title>
        <authorList>
            <person name="Xie L."/>
            <person name="Yoshida N."/>
            <person name="Ishii S."/>
            <person name="Meng L."/>
        </authorList>
    </citation>
    <scope>NUCLEOTIDE SEQUENCE [LARGE SCALE GENOMIC DNA]</scope>
    <source>
        <strain evidence="14 15">NIT-T3</strain>
    </source>
</reference>
<keyword evidence="6 9" id="KW-0472">Membrane</keyword>
<evidence type="ECO:0000256" key="3">
    <source>
        <dbReference type="ARBA" id="ARBA00022475"/>
    </source>
</evidence>
<evidence type="ECO:0000259" key="11">
    <source>
        <dbReference type="Pfam" id="PF00924"/>
    </source>
</evidence>
<keyword evidence="4 9" id="KW-0812">Transmembrane</keyword>
<evidence type="ECO:0008006" key="16">
    <source>
        <dbReference type="Google" id="ProtNLM"/>
    </source>
</evidence>
<keyword evidence="5 9" id="KW-1133">Transmembrane helix</keyword>
<feature type="transmembrane region" description="Helical" evidence="9">
    <location>
        <begin position="601"/>
        <end position="620"/>
    </location>
</feature>
<proteinExistence type="inferred from homology"/>
<evidence type="ECO:0000256" key="10">
    <source>
        <dbReference type="SAM" id="SignalP"/>
    </source>
</evidence>
<dbReference type="SUPFAM" id="SSF82689">
    <property type="entry name" value="Mechanosensitive channel protein MscS (YggB), C-terminal domain"/>
    <property type="match status" value="1"/>
</dbReference>
<dbReference type="InterPro" id="IPR023408">
    <property type="entry name" value="MscS_beta-dom_sf"/>
</dbReference>
<feature type="signal peptide" evidence="10">
    <location>
        <begin position="1"/>
        <end position="21"/>
    </location>
</feature>
<dbReference type="InterPro" id="IPR049142">
    <property type="entry name" value="MS_channel_1st"/>
</dbReference>
<evidence type="ECO:0000256" key="4">
    <source>
        <dbReference type="ARBA" id="ARBA00022692"/>
    </source>
</evidence>
<dbReference type="Gene3D" id="3.30.70.100">
    <property type="match status" value="1"/>
</dbReference>
<dbReference type="InterPro" id="IPR010920">
    <property type="entry name" value="LSM_dom_sf"/>
</dbReference>
<evidence type="ECO:0000256" key="1">
    <source>
        <dbReference type="ARBA" id="ARBA00004651"/>
    </source>
</evidence>
<dbReference type="Pfam" id="PF00924">
    <property type="entry name" value="MS_channel_2nd"/>
    <property type="match status" value="1"/>
</dbReference>
<accession>A0ABM8HYJ2</accession>
<dbReference type="PANTHER" id="PTHR30347:SF1">
    <property type="entry name" value="MECHANOSENSITIVE CHANNEL MSCK"/>
    <property type="match status" value="1"/>
</dbReference>
<dbReference type="Pfam" id="PF21082">
    <property type="entry name" value="MS_channel_3rd"/>
    <property type="match status" value="1"/>
</dbReference>
<feature type="transmembrane region" description="Helical" evidence="9">
    <location>
        <begin position="372"/>
        <end position="391"/>
    </location>
</feature>
<dbReference type="EMBL" id="AP024355">
    <property type="protein sequence ID" value="BCR05612.1"/>
    <property type="molecule type" value="Genomic_DNA"/>
</dbReference>
<dbReference type="RefSeq" id="WP_221249026.1">
    <property type="nucleotide sequence ID" value="NZ_AP024355.1"/>
</dbReference>
<dbReference type="InterPro" id="IPR052702">
    <property type="entry name" value="MscS-like_channel"/>
</dbReference>